<dbReference type="AlphaFoldDB" id="A0AAD4J173"/>
<accession>A0AAD4J173</accession>
<keyword evidence="2" id="KW-1185">Reference proteome</keyword>
<comment type="caution">
    <text evidence="1">The sequence shown here is derived from an EMBL/GenBank/DDBJ whole genome shotgun (WGS) entry which is preliminary data.</text>
</comment>
<evidence type="ECO:0000313" key="2">
    <source>
        <dbReference type="Proteomes" id="UP001190926"/>
    </source>
</evidence>
<reference evidence="1 2" key="1">
    <citation type="journal article" date="2021" name="Nat. Commun.">
        <title>Incipient diploidization of the medicinal plant Perilla within 10,000 years.</title>
        <authorList>
            <person name="Zhang Y."/>
            <person name="Shen Q."/>
            <person name="Leng L."/>
            <person name="Zhang D."/>
            <person name="Chen S."/>
            <person name="Shi Y."/>
            <person name="Ning Z."/>
            <person name="Chen S."/>
        </authorList>
    </citation>
    <scope>NUCLEOTIDE SEQUENCE [LARGE SCALE GENOMIC DNA]</scope>
    <source>
        <strain evidence="2">cv. PC099</strain>
    </source>
</reference>
<evidence type="ECO:0000313" key="1">
    <source>
        <dbReference type="EMBL" id="KAH6825241.1"/>
    </source>
</evidence>
<dbReference type="Proteomes" id="UP001190926">
    <property type="component" value="Unassembled WGS sequence"/>
</dbReference>
<protein>
    <submittedName>
        <fullName evidence="1">Uncharacterized protein</fullName>
    </submittedName>
</protein>
<dbReference type="EMBL" id="SDAM02000177">
    <property type="protein sequence ID" value="KAH6825241.1"/>
    <property type="molecule type" value="Genomic_DNA"/>
</dbReference>
<sequence length="61" mass="6899">MVILNCIKLAKEKGASSEWDVFSQLRTEADGVMLFTDEKSKRIAMEVRACAEQMSKSQLFV</sequence>
<proteinExistence type="predicted"/>
<organism evidence="1 2">
    <name type="scientific">Perilla frutescens var. hirtella</name>
    <name type="common">Perilla citriodora</name>
    <name type="synonym">Perilla setoyensis</name>
    <dbReference type="NCBI Taxonomy" id="608512"/>
    <lineage>
        <taxon>Eukaryota</taxon>
        <taxon>Viridiplantae</taxon>
        <taxon>Streptophyta</taxon>
        <taxon>Embryophyta</taxon>
        <taxon>Tracheophyta</taxon>
        <taxon>Spermatophyta</taxon>
        <taxon>Magnoliopsida</taxon>
        <taxon>eudicotyledons</taxon>
        <taxon>Gunneridae</taxon>
        <taxon>Pentapetalae</taxon>
        <taxon>asterids</taxon>
        <taxon>lamiids</taxon>
        <taxon>Lamiales</taxon>
        <taxon>Lamiaceae</taxon>
        <taxon>Nepetoideae</taxon>
        <taxon>Elsholtzieae</taxon>
        <taxon>Perilla</taxon>
    </lineage>
</organism>
<name>A0AAD4J173_PERFH</name>
<gene>
    <name evidence="1" type="ORF">C2S53_018753</name>
</gene>